<dbReference type="Pfam" id="PF18052">
    <property type="entry name" value="Rx_N"/>
    <property type="match status" value="1"/>
</dbReference>
<organism evidence="7 8">
    <name type="scientific">Rhynchospora pubera</name>
    <dbReference type="NCBI Taxonomy" id="906938"/>
    <lineage>
        <taxon>Eukaryota</taxon>
        <taxon>Viridiplantae</taxon>
        <taxon>Streptophyta</taxon>
        <taxon>Embryophyta</taxon>
        <taxon>Tracheophyta</taxon>
        <taxon>Spermatophyta</taxon>
        <taxon>Magnoliopsida</taxon>
        <taxon>Liliopsida</taxon>
        <taxon>Poales</taxon>
        <taxon>Cyperaceae</taxon>
        <taxon>Cyperoideae</taxon>
        <taxon>Rhynchosporeae</taxon>
        <taxon>Rhynchospora</taxon>
    </lineage>
</organism>
<dbReference type="InterPro" id="IPR041118">
    <property type="entry name" value="Rx_N"/>
</dbReference>
<dbReference type="EMBL" id="JAMFTS010000001">
    <property type="protein sequence ID" value="KAJ4812806.1"/>
    <property type="molecule type" value="Genomic_DNA"/>
</dbReference>
<dbReference type="Proteomes" id="UP001140206">
    <property type="component" value="Chromosome 1"/>
</dbReference>
<evidence type="ECO:0000313" key="7">
    <source>
        <dbReference type="EMBL" id="KAJ4812806.1"/>
    </source>
</evidence>
<keyword evidence="2" id="KW-0433">Leucine-rich repeat</keyword>
<protein>
    <submittedName>
        <fullName evidence="7">NB-ARC domain-containing disease resistance protein</fullName>
    </submittedName>
</protein>
<keyword evidence="5" id="KW-0611">Plant defense</keyword>
<evidence type="ECO:0000256" key="1">
    <source>
        <dbReference type="ARBA" id="ARBA00008894"/>
    </source>
</evidence>
<dbReference type="Gene3D" id="3.40.50.300">
    <property type="entry name" value="P-loop containing nucleotide triphosphate hydrolases"/>
    <property type="match status" value="1"/>
</dbReference>
<evidence type="ECO:0000259" key="6">
    <source>
        <dbReference type="Pfam" id="PF18052"/>
    </source>
</evidence>
<evidence type="ECO:0000313" key="8">
    <source>
        <dbReference type="Proteomes" id="UP001140206"/>
    </source>
</evidence>
<dbReference type="InterPro" id="IPR027417">
    <property type="entry name" value="P-loop_NTPase"/>
</dbReference>
<gene>
    <name evidence="7" type="ORF">LUZ62_025372</name>
</gene>
<comment type="caution">
    <text evidence="7">The sequence shown here is derived from an EMBL/GenBank/DDBJ whole genome shotgun (WGS) entry which is preliminary data.</text>
</comment>
<dbReference type="GO" id="GO:0000166">
    <property type="term" value="F:nucleotide binding"/>
    <property type="evidence" value="ECO:0007669"/>
    <property type="project" value="UniProtKB-KW"/>
</dbReference>
<proteinExistence type="inferred from homology"/>
<dbReference type="PANTHER" id="PTHR33377:SF62">
    <property type="entry name" value="OS10G0133166 PROTEIN"/>
    <property type="match status" value="1"/>
</dbReference>
<keyword evidence="8" id="KW-1185">Reference proteome</keyword>
<reference evidence="7" key="1">
    <citation type="submission" date="2022-08" db="EMBL/GenBank/DDBJ databases">
        <authorList>
            <person name="Marques A."/>
        </authorList>
    </citation>
    <scope>NUCLEOTIDE SEQUENCE</scope>
    <source>
        <strain evidence="7">RhyPub2mFocal</strain>
        <tissue evidence="7">Leaves</tissue>
    </source>
</reference>
<keyword evidence="3" id="KW-0677">Repeat</keyword>
<dbReference type="Gene3D" id="1.20.5.4130">
    <property type="match status" value="1"/>
</dbReference>
<sequence>MSGIELLIGGRFASSVISRVLEKAQNYVGGNYELNKNTEELIDTLTGKLALCQETVKVAERKRINSEHLAVWLKKLKKAVYEAEDVLDDMEAKSIKDQVERKNKVSKFASSSLSGITDMILPDGLHKSLKKVTDKLNKLCAENLNFLKLVNMKILDESNDLELSGQQETTSRPVEKMKLYRRQQEYLDLILEMILHPEPWSESSQKKEQNYNNHGLLIIPIVGIGGVGKAALAQAVYNDPKGRNIWSPGVESTRA</sequence>
<name>A0AAV8HAS0_9POAL</name>
<evidence type="ECO:0000256" key="4">
    <source>
        <dbReference type="ARBA" id="ARBA00022741"/>
    </source>
</evidence>
<accession>A0AAV8HAS0</accession>
<dbReference type="GO" id="GO:0006952">
    <property type="term" value="P:defense response"/>
    <property type="evidence" value="ECO:0007669"/>
    <property type="project" value="UniProtKB-KW"/>
</dbReference>
<evidence type="ECO:0000256" key="2">
    <source>
        <dbReference type="ARBA" id="ARBA00022614"/>
    </source>
</evidence>
<dbReference type="PANTHER" id="PTHR33377">
    <property type="entry name" value="OS10G0134700 PROTEIN-RELATED"/>
    <property type="match status" value="1"/>
</dbReference>
<feature type="domain" description="Disease resistance N-terminal" evidence="6">
    <location>
        <begin position="16"/>
        <end position="104"/>
    </location>
</feature>
<dbReference type="AlphaFoldDB" id="A0AAV8HAS0"/>
<comment type="similarity">
    <text evidence="1">Belongs to the disease resistance NB-LRR family.</text>
</comment>
<evidence type="ECO:0000256" key="3">
    <source>
        <dbReference type="ARBA" id="ARBA00022737"/>
    </source>
</evidence>
<evidence type="ECO:0000256" key="5">
    <source>
        <dbReference type="ARBA" id="ARBA00022821"/>
    </source>
</evidence>
<keyword evidence="4" id="KW-0547">Nucleotide-binding</keyword>